<proteinExistence type="predicted"/>
<dbReference type="SUPFAM" id="SSF51735">
    <property type="entry name" value="NAD(P)-binding Rossmann-fold domains"/>
    <property type="match status" value="1"/>
</dbReference>
<dbReference type="InterPro" id="IPR029753">
    <property type="entry name" value="D-isomer_DH_CS"/>
</dbReference>
<reference evidence="4 5" key="1">
    <citation type="journal article" date="2017" name="Elife">
        <title>Extensive horizontal gene transfer in cheese-associated bacteria.</title>
        <authorList>
            <person name="Bonham K.S."/>
            <person name="Wolfe B.E."/>
            <person name="Dutton R.J."/>
        </authorList>
    </citation>
    <scope>NUCLEOTIDE SEQUENCE [LARGE SCALE GENOMIC DNA]</scope>
    <source>
        <strain evidence="4 5">JB182</strain>
    </source>
</reference>
<dbReference type="InterPro" id="IPR036291">
    <property type="entry name" value="NAD(P)-bd_dom_sf"/>
</dbReference>
<dbReference type="Proteomes" id="UP000235739">
    <property type="component" value="Unassembled WGS sequence"/>
</dbReference>
<evidence type="ECO:0000259" key="3">
    <source>
        <dbReference type="Pfam" id="PF02826"/>
    </source>
</evidence>
<gene>
    <name evidence="4" type="ORF">CIK84_10410</name>
</gene>
<name>A0A2N7S6X9_9MICC</name>
<dbReference type="EMBL" id="PNQX01000001">
    <property type="protein sequence ID" value="PMQ21900.1"/>
    <property type="molecule type" value="Genomic_DNA"/>
</dbReference>
<dbReference type="Pfam" id="PF02826">
    <property type="entry name" value="2-Hacid_dh_C"/>
    <property type="match status" value="1"/>
</dbReference>
<dbReference type="GO" id="GO:0051287">
    <property type="term" value="F:NAD binding"/>
    <property type="evidence" value="ECO:0007669"/>
    <property type="project" value="InterPro"/>
</dbReference>
<dbReference type="Gene3D" id="3.40.50.720">
    <property type="entry name" value="NAD(P)-binding Rossmann-like Domain"/>
    <property type="match status" value="2"/>
</dbReference>
<dbReference type="InterPro" id="IPR006140">
    <property type="entry name" value="D-isomer_DH_NAD-bd"/>
</dbReference>
<evidence type="ECO:0000256" key="2">
    <source>
        <dbReference type="ARBA" id="ARBA00023027"/>
    </source>
</evidence>
<dbReference type="PROSITE" id="PS00671">
    <property type="entry name" value="D_2_HYDROXYACID_DH_3"/>
    <property type="match status" value="1"/>
</dbReference>
<dbReference type="AlphaFoldDB" id="A0A2N7S6X9"/>
<organism evidence="4 5">
    <name type="scientific">Glutamicibacter arilaitensis</name>
    <dbReference type="NCBI Taxonomy" id="256701"/>
    <lineage>
        <taxon>Bacteria</taxon>
        <taxon>Bacillati</taxon>
        <taxon>Actinomycetota</taxon>
        <taxon>Actinomycetes</taxon>
        <taxon>Micrococcales</taxon>
        <taxon>Micrococcaceae</taxon>
        <taxon>Glutamicibacter</taxon>
    </lineage>
</organism>
<comment type="caution">
    <text evidence="4">The sequence shown here is derived from an EMBL/GenBank/DDBJ whole genome shotgun (WGS) entry which is preliminary data.</text>
</comment>
<dbReference type="GO" id="GO:0016618">
    <property type="term" value="F:hydroxypyruvate reductase [NAD(P)H] activity"/>
    <property type="evidence" value="ECO:0007669"/>
    <property type="project" value="TreeGrafter"/>
</dbReference>
<dbReference type="InterPro" id="IPR050223">
    <property type="entry name" value="D-isomer_2-hydroxyacid_DH"/>
</dbReference>
<sequence>MQLPGIEPILWHINDVPKDAPPADVLVTERPSSPQLRSRVSRIKGLKHVHLLSIGYEWVLEHLPEQVSLTNSKGAVEDATAEHCLALVLASLRQLPQAGQQQRERKWTRTWTGSLHGSKVVLLGAGGVGSETRSRLLPFKPAELSSFARTGRVHEQGYPIYSLDRLWAFLPTADVVIVALPHTRETEQLIDAQFLSSMKDGSLLVNVGRGPIVDTEALLPVLEAGRLHAALDVTDPEPLPANHALWSAPNCIITPHMAGDTGQFIALVSEMAFNQVIAFARGEELANRIIN</sequence>
<dbReference type="PANTHER" id="PTHR10996">
    <property type="entry name" value="2-HYDROXYACID DEHYDROGENASE-RELATED"/>
    <property type="match status" value="1"/>
</dbReference>
<evidence type="ECO:0000256" key="1">
    <source>
        <dbReference type="ARBA" id="ARBA00023002"/>
    </source>
</evidence>
<evidence type="ECO:0000313" key="5">
    <source>
        <dbReference type="Proteomes" id="UP000235739"/>
    </source>
</evidence>
<accession>A0A2N7S6X9</accession>
<keyword evidence="1" id="KW-0560">Oxidoreductase</keyword>
<evidence type="ECO:0000313" key="4">
    <source>
        <dbReference type="EMBL" id="PMQ21900.1"/>
    </source>
</evidence>
<dbReference type="SUPFAM" id="SSF52283">
    <property type="entry name" value="Formate/glycerate dehydrogenase catalytic domain-like"/>
    <property type="match status" value="1"/>
</dbReference>
<dbReference type="GO" id="GO:0030267">
    <property type="term" value="F:glyoxylate reductase (NADPH) activity"/>
    <property type="evidence" value="ECO:0007669"/>
    <property type="project" value="TreeGrafter"/>
</dbReference>
<protein>
    <submittedName>
        <fullName evidence="4">Dihydrofolate reductase</fullName>
    </submittedName>
</protein>
<dbReference type="CDD" id="cd12166">
    <property type="entry name" value="2-Hacid_dh_7"/>
    <property type="match status" value="1"/>
</dbReference>
<feature type="domain" description="D-isomer specific 2-hydroxyacid dehydrogenase NAD-binding" evidence="3">
    <location>
        <begin position="85"/>
        <end position="258"/>
    </location>
</feature>
<keyword evidence="2" id="KW-0520">NAD</keyword>
<dbReference type="GO" id="GO:0005829">
    <property type="term" value="C:cytosol"/>
    <property type="evidence" value="ECO:0007669"/>
    <property type="project" value="TreeGrafter"/>
</dbReference>
<dbReference type="PANTHER" id="PTHR10996:SF178">
    <property type="entry name" value="2-HYDROXYACID DEHYDROGENASE YGL185C-RELATED"/>
    <property type="match status" value="1"/>
</dbReference>